<reference evidence="2 3" key="1">
    <citation type="journal article" date="2011" name="Front. Microbiol.">
        <title>Genomic signatures of strain selection and enhancement in Bacillus atrophaeus var. globigii, a historical biowarfare simulant.</title>
        <authorList>
            <person name="Gibbons H.S."/>
            <person name="Broomall S.M."/>
            <person name="McNew L.A."/>
            <person name="Daligault H."/>
            <person name="Chapman C."/>
            <person name="Bruce D."/>
            <person name="Karavis M."/>
            <person name="Krepps M."/>
            <person name="McGregor P.A."/>
            <person name="Hong C."/>
            <person name="Park K.H."/>
            <person name="Akmal A."/>
            <person name="Feldman A."/>
            <person name="Lin J.S."/>
            <person name="Chang W.E."/>
            <person name="Higgs B.W."/>
            <person name="Demirev P."/>
            <person name="Lindquist J."/>
            <person name="Liem A."/>
            <person name="Fochler E."/>
            <person name="Read T.D."/>
            <person name="Tapia R."/>
            <person name="Johnson S."/>
            <person name="Bishop-Lilly K.A."/>
            <person name="Detter C."/>
            <person name="Han C."/>
            <person name="Sozhamannan S."/>
            <person name="Rosenzweig C.N."/>
            <person name="Skowronski E.W."/>
        </authorList>
    </citation>
    <scope>NUCLEOTIDE SEQUENCE [LARGE SCALE GENOMIC DNA]</scope>
    <source>
        <strain evidence="2 3">CC-PW-9</strain>
    </source>
</reference>
<accession>A0A432ZR82</accession>
<organism evidence="2 3">
    <name type="scientific">Idiomarina tyrosinivorans</name>
    <dbReference type="NCBI Taxonomy" id="1445662"/>
    <lineage>
        <taxon>Bacteria</taxon>
        <taxon>Pseudomonadati</taxon>
        <taxon>Pseudomonadota</taxon>
        <taxon>Gammaproteobacteria</taxon>
        <taxon>Alteromonadales</taxon>
        <taxon>Idiomarinaceae</taxon>
        <taxon>Idiomarina</taxon>
    </lineage>
</organism>
<feature type="signal peptide" evidence="1">
    <location>
        <begin position="1"/>
        <end position="23"/>
    </location>
</feature>
<dbReference type="InterPro" id="IPR025293">
    <property type="entry name" value="YfiR/HmsC-like"/>
</dbReference>
<evidence type="ECO:0008006" key="4">
    <source>
        <dbReference type="Google" id="ProtNLM"/>
    </source>
</evidence>
<dbReference type="OrthoDB" id="6402338at2"/>
<dbReference type="Proteomes" id="UP000287996">
    <property type="component" value="Unassembled WGS sequence"/>
</dbReference>
<gene>
    <name evidence="2" type="ORF">CWI84_06875</name>
</gene>
<comment type="caution">
    <text evidence="2">The sequence shown here is derived from an EMBL/GenBank/DDBJ whole genome shotgun (WGS) entry which is preliminary data.</text>
</comment>
<proteinExistence type="predicted"/>
<protein>
    <recommendedName>
        <fullName evidence="4">DUF4154 domain-containing protein</fullName>
    </recommendedName>
</protein>
<evidence type="ECO:0000313" key="2">
    <source>
        <dbReference type="EMBL" id="RUO80348.1"/>
    </source>
</evidence>
<dbReference type="Pfam" id="PF13689">
    <property type="entry name" value="DUF4154"/>
    <property type="match status" value="1"/>
</dbReference>
<dbReference type="EMBL" id="PIQH01000005">
    <property type="protein sequence ID" value="RUO80348.1"/>
    <property type="molecule type" value="Genomic_DNA"/>
</dbReference>
<evidence type="ECO:0000256" key="1">
    <source>
        <dbReference type="SAM" id="SignalP"/>
    </source>
</evidence>
<dbReference type="RefSeq" id="WP_126841845.1">
    <property type="nucleotide sequence ID" value="NZ_PIQH01000005.1"/>
</dbReference>
<sequence length="165" mass="18325">MMIRRLIIAMFACLSLTPLASSADTIDPYLAHIKRLAHFLSWQHKTPSKPFQLCMVATADSAPGLTAERLTIKRFASVAELFENADACAIAYFKAPQIDHSWRSQLERLSRRTLTVGQNRAFLSFGGLIALEPLNQGIKMVVNGNLLKLSDVQLTSQVLEIAEIQ</sequence>
<keyword evidence="3" id="KW-1185">Reference proteome</keyword>
<name>A0A432ZR82_9GAMM</name>
<evidence type="ECO:0000313" key="3">
    <source>
        <dbReference type="Proteomes" id="UP000287996"/>
    </source>
</evidence>
<keyword evidence="1" id="KW-0732">Signal</keyword>
<feature type="chain" id="PRO_5019392084" description="DUF4154 domain-containing protein" evidence="1">
    <location>
        <begin position="24"/>
        <end position="165"/>
    </location>
</feature>
<dbReference type="AlphaFoldDB" id="A0A432ZR82"/>